<dbReference type="InterPro" id="IPR050445">
    <property type="entry name" value="Bact_polysacc_biosynth/exp"/>
</dbReference>
<dbReference type="InterPro" id="IPR027417">
    <property type="entry name" value="P-loop_NTPase"/>
</dbReference>
<sequence length="231" mass="25558">MSRKLKGKNTKAVNLIAYNQPKLHITEQYRLVRTNILFSSVDRNLKTIIVTSPEPSEGKTTTAANLAIVLAQQGKHVLLVDADLRKPSVHHSFKVSNIQGLTSVLTKKTDLEEAIYKTHVPFLNILTSGPIPPNPAEILDSKAMEMIIEKLKGMFEFVIFDTPPVLAVTDSQIIANKCDGIVMVVASGKTNKEHAVKTKELLEKTKSKIIGVVVNGVDSKRDGYYYEYGKN</sequence>
<dbReference type="EMBL" id="QVTD01000003">
    <property type="protein sequence ID" value="RFU64753.1"/>
    <property type="molecule type" value="Genomic_DNA"/>
</dbReference>
<evidence type="ECO:0000256" key="7">
    <source>
        <dbReference type="ARBA" id="ARBA00023137"/>
    </source>
</evidence>
<comment type="caution">
    <text evidence="10">The sequence shown here is derived from an EMBL/GenBank/DDBJ whole genome shotgun (WGS) entry which is preliminary data.</text>
</comment>
<dbReference type="OrthoDB" id="9794577at2"/>
<reference evidence="10 11" key="1">
    <citation type="submission" date="2018-08" db="EMBL/GenBank/DDBJ databases">
        <title>Bacillus chawlae sp. nov., Bacillus glennii sp. nov., and Bacillus saganii sp. nov. Isolated from the Vehicle Assembly Building at Kennedy Space Center where the Viking Spacecraft were Assembled.</title>
        <authorList>
            <person name="Seuylemezian A."/>
            <person name="Vaishampayan P."/>
        </authorList>
    </citation>
    <scope>NUCLEOTIDE SEQUENCE [LARGE SCALE GENOMIC DNA]</scope>
    <source>
        <strain evidence="10 11">V44-8</strain>
    </source>
</reference>
<dbReference type="GO" id="GO:0042802">
    <property type="term" value="F:identical protein binding"/>
    <property type="evidence" value="ECO:0007669"/>
    <property type="project" value="UniProtKB-ARBA"/>
</dbReference>
<evidence type="ECO:0000259" key="9">
    <source>
        <dbReference type="Pfam" id="PF13614"/>
    </source>
</evidence>
<dbReference type="NCBIfam" id="TIGR01007">
    <property type="entry name" value="eps_fam"/>
    <property type="match status" value="1"/>
</dbReference>
<keyword evidence="6" id="KW-0067">ATP-binding</keyword>
<evidence type="ECO:0000256" key="3">
    <source>
        <dbReference type="ARBA" id="ARBA00022679"/>
    </source>
</evidence>
<evidence type="ECO:0000256" key="8">
    <source>
        <dbReference type="ARBA" id="ARBA00051245"/>
    </source>
</evidence>
<dbReference type="SUPFAM" id="SSF52540">
    <property type="entry name" value="P-loop containing nucleoside triphosphate hydrolases"/>
    <property type="match status" value="1"/>
</dbReference>
<keyword evidence="7" id="KW-0829">Tyrosine-protein kinase</keyword>
<dbReference type="Proteomes" id="UP000262939">
    <property type="component" value="Unassembled WGS sequence"/>
</dbReference>
<comment type="catalytic activity">
    <reaction evidence="8">
        <text>L-tyrosyl-[protein] + ATP = O-phospho-L-tyrosyl-[protein] + ADP + H(+)</text>
        <dbReference type="Rhea" id="RHEA:10596"/>
        <dbReference type="Rhea" id="RHEA-COMP:10136"/>
        <dbReference type="Rhea" id="RHEA-COMP:20101"/>
        <dbReference type="ChEBI" id="CHEBI:15378"/>
        <dbReference type="ChEBI" id="CHEBI:30616"/>
        <dbReference type="ChEBI" id="CHEBI:46858"/>
        <dbReference type="ChEBI" id="CHEBI:61978"/>
        <dbReference type="ChEBI" id="CHEBI:456216"/>
        <dbReference type="EC" id="2.7.10.2"/>
    </reaction>
</comment>
<evidence type="ECO:0000256" key="5">
    <source>
        <dbReference type="ARBA" id="ARBA00022777"/>
    </source>
</evidence>
<feature type="domain" description="AAA" evidence="9">
    <location>
        <begin position="57"/>
        <end position="185"/>
    </location>
</feature>
<dbReference type="GO" id="GO:0005524">
    <property type="term" value="F:ATP binding"/>
    <property type="evidence" value="ECO:0007669"/>
    <property type="project" value="UniProtKB-KW"/>
</dbReference>
<evidence type="ECO:0000256" key="4">
    <source>
        <dbReference type="ARBA" id="ARBA00022741"/>
    </source>
</evidence>
<name>A0A372LEL5_9BACI</name>
<dbReference type="GO" id="GO:0005886">
    <property type="term" value="C:plasma membrane"/>
    <property type="evidence" value="ECO:0007669"/>
    <property type="project" value="UniProtKB-ARBA"/>
</dbReference>
<keyword evidence="5 10" id="KW-0418">Kinase</keyword>
<dbReference type="CDD" id="cd05387">
    <property type="entry name" value="BY-kinase"/>
    <property type="match status" value="1"/>
</dbReference>
<dbReference type="GO" id="GO:0004715">
    <property type="term" value="F:non-membrane spanning protein tyrosine kinase activity"/>
    <property type="evidence" value="ECO:0007669"/>
    <property type="project" value="UniProtKB-EC"/>
</dbReference>
<dbReference type="EC" id="2.7.10.2" evidence="2"/>
<dbReference type="RefSeq" id="WP_117320928.1">
    <property type="nucleotide sequence ID" value="NZ_QVTD01000003.1"/>
</dbReference>
<dbReference type="Gene3D" id="3.40.50.300">
    <property type="entry name" value="P-loop containing nucleotide triphosphate hydrolases"/>
    <property type="match status" value="1"/>
</dbReference>
<keyword evidence="11" id="KW-1185">Reference proteome</keyword>
<comment type="similarity">
    <text evidence="1">Belongs to the CpsD/CapB family.</text>
</comment>
<dbReference type="PANTHER" id="PTHR32309">
    <property type="entry name" value="TYROSINE-PROTEIN KINASE"/>
    <property type="match status" value="1"/>
</dbReference>
<dbReference type="AlphaFoldDB" id="A0A372LEL5"/>
<evidence type="ECO:0000256" key="2">
    <source>
        <dbReference type="ARBA" id="ARBA00011903"/>
    </source>
</evidence>
<accession>A0A372LEL5</accession>
<proteinExistence type="inferred from homology"/>
<gene>
    <name evidence="10" type="ORF">D0466_02175</name>
</gene>
<keyword evidence="3 10" id="KW-0808">Transferase</keyword>
<evidence type="ECO:0000313" key="10">
    <source>
        <dbReference type="EMBL" id="RFU64753.1"/>
    </source>
</evidence>
<evidence type="ECO:0000256" key="6">
    <source>
        <dbReference type="ARBA" id="ARBA00022840"/>
    </source>
</evidence>
<dbReference type="InterPro" id="IPR025669">
    <property type="entry name" value="AAA_dom"/>
</dbReference>
<dbReference type="InterPro" id="IPR005702">
    <property type="entry name" value="Wzc-like_C"/>
</dbReference>
<dbReference type="FunFam" id="3.40.50.300:FF:000527">
    <property type="entry name" value="Tyrosine-protein kinase etk"/>
    <property type="match status" value="1"/>
</dbReference>
<keyword evidence="4" id="KW-0547">Nucleotide-binding</keyword>
<organism evidence="10 11">
    <name type="scientific">Peribacillus glennii</name>
    <dbReference type="NCBI Taxonomy" id="2303991"/>
    <lineage>
        <taxon>Bacteria</taxon>
        <taxon>Bacillati</taxon>
        <taxon>Bacillota</taxon>
        <taxon>Bacilli</taxon>
        <taxon>Bacillales</taxon>
        <taxon>Bacillaceae</taxon>
        <taxon>Peribacillus</taxon>
    </lineage>
</organism>
<protein>
    <recommendedName>
        <fullName evidence="2">non-specific protein-tyrosine kinase</fullName>
        <ecNumber evidence="2">2.7.10.2</ecNumber>
    </recommendedName>
</protein>
<evidence type="ECO:0000256" key="1">
    <source>
        <dbReference type="ARBA" id="ARBA00007316"/>
    </source>
</evidence>
<dbReference type="Pfam" id="PF13614">
    <property type="entry name" value="AAA_31"/>
    <property type="match status" value="1"/>
</dbReference>
<evidence type="ECO:0000313" key="11">
    <source>
        <dbReference type="Proteomes" id="UP000262939"/>
    </source>
</evidence>
<dbReference type="PANTHER" id="PTHR32309:SF13">
    <property type="entry name" value="FERRIC ENTEROBACTIN TRANSPORT PROTEIN FEPE"/>
    <property type="match status" value="1"/>
</dbReference>